<dbReference type="GO" id="GO:0000981">
    <property type="term" value="F:DNA-binding transcription factor activity, RNA polymerase II-specific"/>
    <property type="evidence" value="ECO:0007669"/>
    <property type="project" value="InterPro"/>
</dbReference>
<dbReference type="EMBL" id="MSFL01000026">
    <property type="protein sequence ID" value="PWY72262.1"/>
    <property type="molecule type" value="Genomic_DNA"/>
</dbReference>
<keyword evidence="5" id="KW-0804">Transcription</keyword>
<keyword evidence="6" id="KW-0539">Nucleus</keyword>
<protein>
    <recommendedName>
        <fullName evidence="7">Zn(2)-C6 fungal-type domain-containing protein</fullName>
    </recommendedName>
</protein>
<dbReference type="Proteomes" id="UP000247233">
    <property type="component" value="Unassembled WGS sequence"/>
</dbReference>
<dbReference type="CDD" id="cd00067">
    <property type="entry name" value="GAL4"/>
    <property type="match status" value="1"/>
</dbReference>
<dbReference type="SMART" id="SM00066">
    <property type="entry name" value="GAL4"/>
    <property type="match status" value="1"/>
</dbReference>
<evidence type="ECO:0000256" key="4">
    <source>
        <dbReference type="ARBA" id="ARBA00023125"/>
    </source>
</evidence>
<dbReference type="PANTHER" id="PTHR36206">
    <property type="entry name" value="ASPERCRYPTIN BIOSYNTHESIS CLUSTER-SPECIFIC TRANSCRIPTION REGULATOR ATNN-RELATED"/>
    <property type="match status" value="1"/>
</dbReference>
<dbReference type="InterPro" id="IPR036864">
    <property type="entry name" value="Zn2-C6_fun-type_DNA-bd_sf"/>
</dbReference>
<gene>
    <name evidence="8" type="ORF">BO70DRAFT_381810</name>
</gene>
<dbReference type="Gene3D" id="4.10.240.10">
    <property type="entry name" value="Zn(2)-C6 fungal-type DNA-binding domain"/>
    <property type="match status" value="1"/>
</dbReference>
<sequence>MSAPRKKVFSKRSRAGCRTCRARHVKCDETPGACRNCTSSGRTCEGYDVCRLGPGGGNHGEFDGKPALELQAAMTVRLAWTVTSDERRCLSFFQYRSIPHLVGFYDSPLWQKMVLRLCRTEPAVYHAVIALGAVNQANEIAGRVPRPGQRNNPQACKSRWYRFALEQSGRSIALLNRRRLSQDPQFQDIILVCCLLFTICELLHGNRNLAISHVQGGLRILHTMQIQRQGLGLEVSRTSGQRQLPTGAASPLSTVAECVVETFLNLQESSIFFGAQDPLEFDRQFVLHQPYEDYLRDFRSLQHAQQAFKPLFNATMLFTSTYMKSSDSDLQTNYATLQHQQLRIMSCLHQFVRALDLFCVRAYGMASTTLDGRTKDRREAELIRLCCGLGLLSAKVALYPRGESLPSVLTGDCEALIEAAERAMSHFGQDAPACTDNMVFVPTLYIGVFRCPDYGLRIRGIEDIRSWRSEEGFMSATWVADILEEGMKLELKRMHEADAPRCGVTFETDEDGNVSACIPYRVGTVKEDRYLPLQRNEEVIADLLAIENAKDWPCVRGYGLLKHLGM</sequence>
<feature type="domain" description="Zn(2)-C6 fungal-type" evidence="7">
    <location>
        <begin position="16"/>
        <end position="44"/>
    </location>
</feature>
<keyword evidence="4" id="KW-0238">DNA-binding</keyword>
<evidence type="ECO:0000256" key="1">
    <source>
        <dbReference type="ARBA" id="ARBA00022723"/>
    </source>
</evidence>
<evidence type="ECO:0000313" key="8">
    <source>
        <dbReference type="EMBL" id="PWY72262.1"/>
    </source>
</evidence>
<organism evidence="8 9">
    <name type="scientific">Aspergillus heteromorphus CBS 117.55</name>
    <dbReference type="NCBI Taxonomy" id="1448321"/>
    <lineage>
        <taxon>Eukaryota</taxon>
        <taxon>Fungi</taxon>
        <taxon>Dikarya</taxon>
        <taxon>Ascomycota</taxon>
        <taxon>Pezizomycotina</taxon>
        <taxon>Eurotiomycetes</taxon>
        <taxon>Eurotiomycetidae</taxon>
        <taxon>Eurotiales</taxon>
        <taxon>Aspergillaceae</taxon>
        <taxon>Aspergillus</taxon>
        <taxon>Aspergillus subgen. Circumdati</taxon>
    </lineage>
</organism>
<dbReference type="VEuPathDB" id="FungiDB:BO70DRAFT_381810"/>
<dbReference type="OrthoDB" id="3145928at2759"/>
<evidence type="ECO:0000256" key="3">
    <source>
        <dbReference type="ARBA" id="ARBA00023015"/>
    </source>
</evidence>
<dbReference type="Pfam" id="PF00172">
    <property type="entry name" value="Zn_clus"/>
    <property type="match status" value="1"/>
</dbReference>
<dbReference type="InterPro" id="IPR021858">
    <property type="entry name" value="Fun_TF"/>
</dbReference>
<dbReference type="RefSeq" id="XP_025396364.1">
    <property type="nucleotide sequence ID" value="XM_025545496.1"/>
</dbReference>
<dbReference type="STRING" id="1448321.A0A317VH86"/>
<keyword evidence="3" id="KW-0805">Transcription regulation</keyword>
<dbReference type="PROSITE" id="PS50048">
    <property type="entry name" value="ZN2_CY6_FUNGAL_2"/>
    <property type="match status" value="1"/>
</dbReference>
<dbReference type="SUPFAM" id="SSF57701">
    <property type="entry name" value="Zn2/Cys6 DNA-binding domain"/>
    <property type="match status" value="1"/>
</dbReference>
<evidence type="ECO:0000256" key="6">
    <source>
        <dbReference type="ARBA" id="ARBA00023242"/>
    </source>
</evidence>
<name>A0A317VH86_9EURO</name>
<accession>A0A317VH86</accession>
<dbReference type="PANTHER" id="PTHR36206:SF16">
    <property type="entry name" value="TRANSCRIPTION FACTOR DOMAIN-CONTAINING PROTEIN-RELATED"/>
    <property type="match status" value="1"/>
</dbReference>
<comment type="caution">
    <text evidence="8">The sequence shown here is derived from an EMBL/GenBank/DDBJ whole genome shotgun (WGS) entry which is preliminary data.</text>
</comment>
<dbReference type="PROSITE" id="PS00463">
    <property type="entry name" value="ZN2_CY6_FUNGAL_1"/>
    <property type="match status" value="1"/>
</dbReference>
<evidence type="ECO:0000256" key="2">
    <source>
        <dbReference type="ARBA" id="ARBA00022833"/>
    </source>
</evidence>
<evidence type="ECO:0000256" key="5">
    <source>
        <dbReference type="ARBA" id="ARBA00023163"/>
    </source>
</evidence>
<dbReference type="GO" id="GO:0008270">
    <property type="term" value="F:zinc ion binding"/>
    <property type="evidence" value="ECO:0007669"/>
    <property type="project" value="InterPro"/>
</dbReference>
<dbReference type="InterPro" id="IPR052360">
    <property type="entry name" value="Transcr_Regulatory_Proteins"/>
</dbReference>
<dbReference type="InterPro" id="IPR001138">
    <property type="entry name" value="Zn2Cys6_DnaBD"/>
</dbReference>
<keyword evidence="9" id="KW-1185">Reference proteome</keyword>
<keyword evidence="1" id="KW-0479">Metal-binding</keyword>
<evidence type="ECO:0000259" key="7">
    <source>
        <dbReference type="PROSITE" id="PS50048"/>
    </source>
</evidence>
<dbReference type="GO" id="GO:0009893">
    <property type="term" value="P:positive regulation of metabolic process"/>
    <property type="evidence" value="ECO:0007669"/>
    <property type="project" value="UniProtKB-ARBA"/>
</dbReference>
<evidence type="ECO:0000313" key="9">
    <source>
        <dbReference type="Proteomes" id="UP000247233"/>
    </source>
</evidence>
<dbReference type="AlphaFoldDB" id="A0A317VH86"/>
<reference evidence="8 9" key="1">
    <citation type="submission" date="2016-12" db="EMBL/GenBank/DDBJ databases">
        <title>The genomes of Aspergillus section Nigri reveals drivers in fungal speciation.</title>
        <authorList>
            <consortium name="DOE Joint Genome Institute"/>
            <person name="Vesth T.C."/>
            <person name="Nybo J."/>
            <person name="Theobald S."/>
            <person name="Brandl J."/>
            <person name="Frisvad J.C."/>
            <person name="Nielsen K.F."/>
            <person name="Lyhne E.K."/>
            <person name="Kogle M.E."/>
            <person name="Kuo A."/>
            <person name="Riley R."/>
            <person name="Clum A."/>
            <person name="Nolan M."/>
            <person name="Lipzen A."/>
            <person name="Salamov A."/>
            <person name="Henrissat B."/>
            <person name="Wiebenga A."/>
            <person name="De Vries R.P."/>
            <person name="Grigoriev I.V."/>
            <person name="Mortensen U.H."/>
            <person name="Andersen M.R."/>
            <person name="Baker S.E."/>
        </authorList>
    </citation>
    <scope>NUCLEOTIDE SEQUENCE [LARGE SCALE GENOMIC DNA]</scope>
    <source>
        <strain evidence="8 9">CBS 117.55</strain>
    </source>
</reference>
<dbReference type="GO" id="GO:0003677">
    <property type="term" value="F:DNA binding"/>
    <property type="evidence" value="ECO:0007669"/>
    <property type="project" value="UniProtKB-KW"/>
</dbReference>
<dbReference type="GeneID" id="37067733"/>
<dbReference type="Pfam" id="PF11951">
    <property type="entry name" value="Fungal_trans_2"/>
    <property type="match status" value="1"/>
</dbReference>
<proteinExistence type="predicted"/>
<keyword evidence="2" id="KW-0862">Zinc</keyword>